<evidence type="ECO:0000256" key="1">
    <source>
        <dbReference type="ARBA" id="ARBA00004382"/>
    </source>
</evidence>
<keyword evidence="2" id="KW-1003">Cell membrane</keyword>
<evidence type="ECO:0000256" key="11">
    <source>
        <dbReference type="ARBA" id="ARBA00042775"/>
    </source>
</evidence>
<dbReference type="SUPFAM" id="SSF54534">
    <property type="entry name" value="FKBP-like"/>
    <property type="match status" value="1"/>
</dbReference>
<dbReference type="PANTHER" id="PTHR47529">
    <property type="entry name" value="PEPTIDYL-PROLYL CIS-TRANS ISOMERASE D"/>
    <property type="match status" value="1"/>
</dbReference>
<dbReference type="InterPro" id="IPR052029">
    <property type="entry name" value="PpiD_chaperone"/>
</dbReference>
<keyword evidence="3" id="KW-0997">Cell inner membrane</keyword>
<dbReference type="Proteomes" id="UP000271003">
    <property type="component" value="Chromosome"/>
</dbReference>
<evidence type="ECO:0000313" key="16">
    <source>
        <dbReference type="Proteomes" id="UP000271003"/>
    </source>
</evidence>
<organism evidence="15 16">
    <name type="scientific">Sutterella megalosphaeroides</name>
    <dbReference type="NCBI Taxonomy" id="2494234"/>
    <lineage>
        <taxon>Bacteria</taxon>
        <taxon>Pseudomonadati</taxon>
        <taxon>Pseudomonadota</taxon>
        <taxon>Betaproteobacteria</taxon>
        <taxon>Burkholderiales</taxon>
        <taxon>Sutterellaceae</taxon>
        <taxon>Sutterella</taxon>
    </lineage>
</organism>
<evidence type="ECO:0000256" key="7">
    <source>
        <dbReference type="ARBA" id="ARBA00023186"/>
    </source>
</evidence>
<dbReference type="InterPro" id="IPR046357">
    <property type="entry name" value="PPIase_dom_sf"/>
</dbReference>
<evidence type="ECO:0000256" key="10">
    <source>
        <dbReference type="ARBA" id="ARBA00040743"/>
    </source>
</evidence>
<dbReference type="InterPro" id="IPR027304">
    <property type="entry name" value="Trigger_fact/SurA_dom_sf"/>
</dbReference>
<sequence length="633" mass="71128">MLQAFRNHKRWLMFIAMVLIIPSFVVTGIYSYNRMTQADNSIAKVGDASITPEDFDRAKREQLERFRQQLGENFRANMLESPEAREAIVRALMDESAVTQTVAAEYVDVSEADAVNLIKNAAALQVDGKFSTELYERFLQSQGKSDAQFVAEIRRDLSKEVLLSGVAGTYPVPKALVRELHNVLTEEREVQTFIVNATDYLDTLVVKDEESKAYYDAHRDEFMAPEHVKIQYVEFSPENFRDQKPNPDEIKAYYEQNKNRWVVPEERRASHILIEFGDDKAAALKTAEKLLAEAKADPSKFAELAKANSADTGSANDGGDLSFFGRGLMVKPFEDAVYAAKKGDIVGPVESEFGYHIIYVTDIRPEHGKSFEEVKGEIEHEYVEQMAIREFSEKAEEFTNIVYEQPDSLEPAAERFGLKIETVDNVTREGVTDPELRPIITEHLVESLFGDESLKEKRNTSAIEVRSNVLVSARVLEHFPTAVRPYEDVKAQIVEKLKLERARELAKADGEKKLAEVRASKSLEGFAEPVRVSRQKTQGQPVELIDAEISYPADKLPAFVGTQVEGGAYIIAYVKDSKLVEPTEAQIRSLTSELAGIYGEADRIGYLDALKATLNARIENEAFVKGETQANEE</sequence>
<evidence type="ECO:0000256" key="9">
    <source>
        <dbReference type="ARBA" id="ARBA00038408"/>
    </source>
</evidence>
<accession>A0A2Z6IGL2</accession>
<comment type="similarity">
    <text evidence="9">Belongs to the PpiD chaperone family.</text>
</comment>
<reference evidence="15 16" key="1">
    <citation type="journal article" date="2018" name="Int. J. Syst. Evol. Microbiol.">
        <title>Mesosutterella multiformis gen. nov., sp. nov., a member of the family Sutterellaceae and Sutterella megalosphaeroides sp. nov., isolated from human faeces.</title>
        <authorList>
            <person name="Sakamoto M."/>
            <person name="Ikeyama N."/>
            <person name="Kunihiro T."/>
            <person name="Iino T."/>
            <person name="Yuki M."/>
            <person name="Ohkuma M."/>
        </authorList>
    </citation>
    <scope>NUCLEOTIDE SEQUENCE [LARGE SCALE GENOMIC DNA]</scope>
    <source>
        <strain evidence="15 16">6FBBBH3</strain>
    </source>
</reference>
<keyword evidence="12" id="KW-0697">Rotamase</keyword>
<dbReference type="PROSITE" id="PS50198">
    <property type="entry name" value="PPIC_PPIASE_2"/>
    <property type="match status" value="1"/>
</dbReference>
<dbReference type="KEGG" id="sutt:SUTMEG_17770"/>
<evidence type="ECO:0000256" key="2">
    <source>
        <dbReference type="ARBA" id="ARBA00022475"/>
    </source>
</evidence>
<dbReference type="SUPFAM" id="SSF109998">
    <property type="entry name" value="Triger factor/SurA peptide-binding domain-like"/>
    <property type="match status" value="1"/>
</dbReference>
<keyword evidence="5 13" id="KW-1133">Transmembrane helix</keyword>
<evidence type="ECO:0000256" key="3">
    <source>
        <dbReference type="ARBA" id="ARBA00022519"/>
    </source>
</evidence>
<protein>
    <recommendedName>
        <fullName evidence="10">Periplasmic chaperone PpiD</fullName>
    </recommendedName>
    <alternativeName>
        <fullName evidence="11">Periplasmic folding chaperone</fullName>
    </alternativeName>
</protein>
<evidence type="ECO:0000259" key="14">
    <source>
        <dbReference type="PROSITE" id="PS50198"/>
    </source>
</evidence>
<dbReference type="GO" id="GO:0005886">
    <property type="term" value="C:plasma membrane"/>
    <property type="evidence" value="ECO:0007669"/>
    <property type="project" value="UniProtKB-SubCell"/>
</dbReference>
<feature type="domain" description="PpiC" evidence="14">
    <location>
        <begin position="264"/>
        <end position="362"/>
    </location>
</feature>
<evidence type="ECO:0000256" key="5">
    <source>
        <dbReference type="ARBA" id="ARBA00022989"/>
    </source>
</evidence>
<dbReference type="Pfam" id="PF13624">
    <property type="entry name" value="SurA_N_3"/>
    <property type="match status" value="1"/>
</dbReference>
<dbReference type="Gene3D" id="1.10.4030.10">
    <property type="entry name" value="Porin chaperone SurA, peptide-binding domain"/>
    <property type="match status" value="1"/>
</dbReference>
<dbReference type="OrthoDB" id="9812372at2"/>
<keyword evidence="7" id="KW-0143">Chaperone</keyword>
<comment type="subcellular location">
    <subcellularLocation>
        <location evidence="1">Cell inner membrane</location>
        <topology evidence="1">Single-pass type II membrane protein</topology>
        <orientation evidence="1">Periplasmic side</orientation>
    </subcellularLocation>
</comment>
<dbReference type="AlphaFoldDB" id="A0A2Z6IGL2"/>
<evidence type="ECO:0000256" key="12">
    <source>
        <dbReference type="PROSITE-ProRule" id="PRU00278"/>
    </source>
</evidence>
<dbReference type="EMBL" id="AP018786">
    <property type="protein sequence ID" value="BBF23886.1"/>
    <property type="molecule type" value="Genomic_DNA"/>
</dbReference>
<proteinExistence type="inferred from homology"/>
<dbReference type="InterPro" id="IPR023058">
    <property type="entry name" value="PPIase_PpiC_CS"/>
</dbReference>
<keyword evidence="16" id="KW-1185">Reference proteome</keyword>
<dbReference type="InterPro" id="IPR000297">
    <property type="entry name" value="PPIase_PpiC"/>
</dbReference>
<dbReference type="PROSITE" id="PS01096">
    <property type="entry name" value="PPIC_PPIASE_1"/>
    <property type="match status" value="1"/>
</dbReference>
<dbReference type="PANTHER" id="PTHR47529:SF1">
    <property type="entry name" value="PERIPLASMIC CHAPERONE PPID"/>
    <property type="match status" value="1"/>
</dbReference>
<dbReference type="GO" id="GO:0003755">
    <property type="term" value="F:peptidyl-prolyl cis-trans isomerase activity"/>
    <property type="evidence" value="ECO:0007669"/>
    <property type="project" value="UniProtKB-KW"/>
</dbReference>
<gene>
    <name evidence="15" type="primary">ppiD</name>
    <name evidence="15" type="ORF">SUTMEG_17770</name>
</gene>
<dbReference type="RefSeq" id="WP_120177447.1">
    <property type="nucleotide sequence ID" value="NZ_AP018786.1"/>
</dbReference>
<evidence type="ECO:0000313" key="15">
    <source>
        <dbReference type="EMBL" id="BBF23886.1"/>
    </source>
</evidence>
<evidence type="ECO:0000256" key="6">
    <source>
        <dbReference type="ARBA" id="ARBA00023136"/>
    </source>
</evidence>
<evidence type="ECO:0000256" key="8">
    <source>
        <dbReference type="ARBA" id="ARBA00023235"/>
    </source>
</evidence>
<dbReference type="Pfam" id="PF13616">
    <property type="entry name" value="Rotamase_3"/>
    <property type="match status" value="1"/>
</dbReference>
<keyword evidence="6 13" id="KW-0472">Membrane</keyword>
<name>A0A2Z6IGL2_9BURK</name>
<dbReference type="Gene3D" id="3.10.50.40">
    <property type="match status" value="1"/>
</dbReference>
<evidence type="ECO:0000256" key="13">
    <source>
        <dbReference type="SAM" id="Phobius"/>
    </source>
</evidence>
<evidence type="ECO:0000256" key="4">
    <source>
        <dbReference type="ARBA" id="ARBA00022692"/>
    </source>
</evidence>
<keyword evidence="4 13" id="KW-0812">Transmembrane</keyword>
<keyword evidence="8 12" id="KW-0413">Isomerase</keyword>
<feature type="transmembrane region" description="Helical" evidence="13">
    <location>
        <begin position="12"/>
        <end position="32"/>
    </location>
</feature>